<dbReference type="PANTHER" id="PTHR36541">
    <property type="entry name" value="SUPEROXIDE REDUCTASE-RELATED"/>
    <property type="match status" value="1"/>
</dbReference>
<comment type="similarity">
    <text evidence="1">Belongs to the desulfoferrodoxin family.</text>
</comment>
<dbReference type="RefSeq" id="WP_008523427.1">
    <property type="nucleotide sequence ID" value="NZ_CM001376.1"/>
</dbReference>
<evidence type="ECO:0000256" key="5">
    <source>
        <dbReference type="ARBA" id="ARBA00023004"/>
    </source>
</evidence>
<dbReference type="InterPro" id="IPR002742">
    <property type="entry name" value="Desulfoferrodoxin_Fe-bd_dom"/>
</dbReference>
<dbReference type="InterPro" id="IPR036073">
    <property type="entry name" value="Desulfoferrodoxin_Fe-bd_dom_sf"/>
</dbReference>
<dbReference type="Gene3D" id="2.60.40.730">
    <property type="entry name" value="SOR catalytic domain"/>
    <property type="match status" value="1"/>
</dbReference>
<evidence type="ECO:0000259" key="6">
    <source>
        <dbReference type="Pfam" id="PF01880"/>
    </source>
</evidence>
<dbReference type="Pfam" id="PF01880">
    <property type="entry name" value="Desulfoferrodox"/>
    <property type="match status" value="1"/>
</dbReference>
<dbReference type="HOGENOM" id="CLU_118960_2_1_0"/>
<proteinExistence type="inferred from homology"/>
<dbReference type="EMBL" id="CM001376">
    <property type="protein sequence ID" value="EHM13876.1"/>
    <property type="molecule type" value="Genomic_DNA"/>
</dbReference>
<organism evidence="7 8">
    <name type="scientific">Jonquetella anthropi DSM 22815</name>
    <dbReference type="NCBI Taxonomy" id="885272"/>
    <lineage>
        <taxon>Bacteria</taxon>
        <taxon>Thermotogati</taxon>
        <taxon>Synergistota</taxon>
        <taxon>Synergistia</taxon>
        <taxon>Synergistales</taxon>
        <taxon>Dethiosulfovibrionaceae</taxon>
        <taxon>Jonquetella</taxon>
    </lineage>
</organism>
<keyword evidence="5" id="KW-0408">Iron</keyword>
<keyword evidence="3" id="KW-0479">Metal-binding</keyword>
<keyword evidence="8" id="KW-1185">Reference proteome</keyword>
<evidence type="ECO:0000256" key="1">
    <source>
        <dbReference type="ARBA" id="ARBA00005941"/>
    </source>
</evidence>
<gene>
    <name evidence="7" type="ORF">JonanDRAFT_1514</name>
</gene>
<reference evidence="7 8" key="1">
    <citation type="submission" date="2011-11" db="EMBL/GenBank/DDBJ databases">
        <title>The Noncontiguous Finished genome of Jonquetella anthropi DSM 22815.</title>
        <authorList>
            <consortium name="US DOE Joint Genome Institute (JGI-PGF)"/>
            <person name="Lucas S."/>
            <person name="Copeland A."/>
            <person name="Lapidus A."/>
            <person name="Glavina del Rio T."/>
            <person name="Dalin E."/>
            <person name="Tice H."/>
            <person name="Bruce D."/>
            <person name="Goodwin L."/>
            <person name="Pitluck S."/>
            <person name="Peters L."/>
            <person name="Mikhailova N."/>
            <person name="Held B."/>
            <person name="Kyrpides N."/>
            <person name="Mavromatis K."/>
            <person name="Ivanova N."/>
            <person name="Markowitz V."/>
            <person name="Cheng J.-F."/>
            <person name="Hugenholtz P."/>
            <person name="Woyke T."/>
            <person name="Wu D."/>
            <person name="Gronow S."/>
            <person name="Wellnitz S."/>
            <person name="Brambilla E."/>
            <person name="Klenk H.-P."/>
            <person name="Eisen J.A."/>
        </authorList>
    </citation>
    <scope>NUCLEOTIDE SEQUENCE [LARGE SCALE GENOMIC DNA]</scope>
    <source>
        <strain evidence="7 8">DSM 22815</strain>
    </source>
</reference>
<dbReference type="SUPFAM" id="SSF49367">
    <property type="entry name" value="Superoxide reductase-like"/>
    <property type="match status" value="1"/>
</dbReference>
<protein>
    <submittedName>
        <fullName evidence="7">Desulfoferrodoxin ferrous iron-binding domain protein</fullName>
    </submittedName>
</protein>
<evidence type="ECO:0000256" key="3">
    <source>
        <dbReference type="ARBA" id="ARBA00022723"/>
    </source>
</evidence>
<keyword evidence="4" id="KW-0249">Electron transport</keyword>
<accession>H0UJA9</accession>
<dbReference type="GO" id="GO:0016491">
    <property type="term" value="F:oxidoreductase activity"/>
    <property type="evidence" value="ECO:0007669"/>
    <property type="project" value="InterPro"/>
</dbReference>
<dbReference type="STRING" id="885272.JonanDRAFT_1514"/>
<feature type="domain" description="Desulfoferrodoxin ferrous iron-binding" evidence="6">
    <location>
        <begin position="10"/>
        <end position="123"/>
    </location>
</feature>
<sequence>MKLGELIQTGDWKGEKHVPVIDAPETVAAGEAFEVCLSVGKEIAHPNTTAHHISWMKLFFLPDGAKNPIELADFHYVAHAESPKGADEGPSLCEPKGSVTLKLKTSGTLMALSYCNIHGLWGSEKPLAVK</sequence>
<dbReference type="GO" id="GO:0005506">
    <property type="term" value="F:iron ion binding"/>
    <property type="evidence" value="ECO:0007669"/>
    <property type="project" value="InterPro"/>
</dbReference>
<dbReference type="AlphaFoldDB" id="H0UJA9"/>
<dbReference type="NCBIfam" id="TIGR00332">
    <property type="entry name" value="neela_ferrous"/>
    <property type="match status" value="1"/>
</dbReference>
<evidence type="ECO:0000313" key="7">
    <source>
        <dbReference type="EMBL" id="EHM13876.1"/>
    </source>
</evidence>
<dbReference type="CDD" id="cd03172">
    <property type="entry name" value="SORL_classII"/>
    <property type="match status" value="1"/>
</dbReference>
<evidence type="ECO:0000313" key="8">
    <source>
        <dbReference type="Proteomes" id="UP000003806"/>
    </source>
</evidence>
<dbReference type="OrthoDB" id="9814936at2"/>
<name>H0UJA9_9BACT</name>
<evidence type="ECO:0000256" key="2">
    <source>
        <dbReference type="ARBA" id="ARBA00022448"/>
    </source>
</evidence>
<evidence type="ECO:0000256" key="4">
    <source>
        <dbReference type="ARBA" id="ARBA00022982"/>
    </source>
</evidence>
<dbReference type="InterPro" id="IPR051233">
    <property type="entry name" value="Desulfoferrodoxin_SOR"/>
</dbReference>
<dbReference type="PANTHER" id="PTHR36541:SF1">
    <property type="entry name" value="SUPEROXIDE REDUCTASE-RELATED"/>
    <property type="match status" value="1"/>
</dbReference>
<dbReference type="Proteomes" id="UP000003806">
    <property type="component" value="Chromosome"/>
</dbReference>
<dbReference type="eggNOG" id="COG2033">
    <property type="taxonomic scope" value="Bacteria"/>
</dbReference>
<keyword evidence="2" id="KW-0813">Transport</keyword>